<dbReference type="Gene3D" id="3.40.640.10">
    <property type="entry name" value="Type I PLP-dependent aspartate aminotransferase-like (Major domain)"/>
    <property type="match status" value="1"/>
</dbReference>
<dbReference type="EMBL" id="BSSU01000014">
    <property type="protein sequence ID" value="GLX83330.1"/>
    <property type="molecule type" value="Genomic_DNA"/>
</dbReference>
<dbReference type="InterPro" id="IPR015421">
    <property type="entry name" value="PyrdxlP-dep_Trfase_major"/>
</dbReference>
<dbReference type="InterPro" id="IPR015424">
    <property type="entry name" value="PyrdxlP-dep_Trfase"/>
</dbReference>
<dbReference type="PANTHER" id="PTHR43510:SF1">
    <property type="entry name" value="AMINOTRANSFERASE FUNCTION, HYPOTHETICAL (EUROFUNG)"/>
    <property type="match status" value="1"/>
</dbReference>
<gene>
    <name evidence="2" type="primary">arcT</name>
    <name evidence="2" type="ORF">theurythT_27820</name>
</gene>
<protein>
    <submittedName>
        <fullName evidence="2">Aminotransferase</fullName>
    </submittedName>
</protein>
<dbReference type="SUPFAM" id="SSF53383">
    <property type="entry name" value="PLP-dependent transferases"/>
    <property type="match status" value="1"/>
</dbReference>
<feature type="domain" description="Aminotransferase class I/classII large" evidence="1">
    <location>
        <begin position="53"/>
        <end position="351"/>
    </location>
</feature>
<accession>A0ABQ6H7W6</accession>
<name>A0ABQ6H7W6_9GAMM</name>
<proteinExistence type="predicted"/>
<keyword evidence="3" id="KW-1185">Reference proteome</keyword>
<dbReference type="InterPro" id="IPR004839">
    <property type="entry name" value="Aminotransferase_I/II_large"/>
</dbReference>
<dbReference type="GO" id="GO:0008483">
    <property type="term" value="F:transaminase activity"/>
    <property type="evidence" value="ECO:0007669"/>
    <property type="project" value="UniProtKB-KW"/>
</dbReference>
<dbReference type="CDD" id="cd00609">
    <property type="entry name" value="AAT_like"/>
    <property type="match status" value="1"/>
</dbReference>
<dbReference type="Gene3D" id="3.90.1150.10">
    <property type="entry name" value="Aspartate Aminotransferase, domain 1"/>
    <property type="match status" value="1"/>
</dbReference>
<evidence type="ECO:0000313" key="2">
    <source>
        <dbReference type="EMBL" id="GLX83330.1"/>
    </source>
</evidence>
<dbReference type="PANTHER" id="PTHR43510">
    <property type="entry name" value="AMINOTRANSFERASE FUNCTION, HYPOTHETICAL (EUROFUNG)"/>
    <property type="match status" value="1"/>
</dbReference>
<keyword evidence="2" id="KW-0032">Aminotransferase</keyword>
<evidence type="ECO:0000259" key="1">
    <source>
        <dbReference type="Pfam" id="PF00155"/>
    </source>
</evidence>
<organism evidence="2 3">
    <name type="scientific">Thalassotalea eurytherma</name>
    <dbReference type="NCBI Taxonomy" id="1144278"/>
    <lineage>
        <taxon>Bacteria</taxon>
        <taxon>Pseudomonadati</taxon>
        <taxon>Pseudomonadota</taxon>
        <taxon>Gammaproteobacteria</taxon>
        <taxon>Alteromonadales</taxon>
        <taxon>Colwelliaceae</taxon>
        <taxon>Thalassotalea</taxon>
    </lineage>
</organism>
<comment type="caution">
    <text evidence="2">The sequence shown here is derived from an EMBL/GenBank/DDBJ whole genome shotgun (WGS) entry which is preliminary data.</text>
</comment>
<sequence length="377" mass="41848">MNHHLLPPHIAFSQSVEGDIAINLSHSGGQSLTVNSLLAYCDGQRSSLAELELGYASIQGKKSLRQVISTFHQETYQQTWVKAKHVITFAGAQEALRAVYQGILSPGDHVVVMTPSYPSLQSMAVEFGATLKAIPLSFDNHWQPDWLALEAAITSSTKLVVINSPHNPTGMTIGSRQIERIVERCQAHDCYLIIDDVSQATQYQKRSSERNVDYDKAVFINVMSKSFGLAGIRLGWAVTKDKGLTTKLLAQKVKGSICTSAIDEYFAELALINSQRILARNTKIVEENIQLFKQFLLQFPEISWHQPRAGFLSVIKFSESLLNGQSMEDWAKQLAEKTGVLLLPTSLFSMQGPYCRLGLGQKNFADGLERLGKYLTD</sequence>
<evidence type="ECO:0000313" key="3">
    <source>
        <dbReference type="Proteomes" id="UP001157133"/>
    </source>
</evidence>
<dbReference type="Pfam" id="PF00155">
    <property type="entry name" value="Aminotran_1_2"/>
    <property type="match status" value="1"/>
</dbReference>
<keyword evidence="2" id="KW-0808">Transferase</keyword>
<dbReference type="InterPro" id="IPR015422">
    <property type="entry name" value="PyrdxlP-dep_Trfase_small"/>
</dbReference>
<dbReference type="Proteomes" id="UP001157133">
    <property type="component" value="Unassembled WGS sequence"/>
</dbReference>
<dbReference type="RefSeq" id="WP_284208750.1">
    <property type="nucleotide sequence ID" value="NZ_BSSU01000014.1"/>
</dbReference>
<reference evidence="2 3" key="1">
    <citation type="submission" date="2023-03" db="EMBL/GenBank/DDBJ databases">
        <title>Draft genome sequence of Thalassotalea eurytherma JCM 18482T.</title>
        <authorList>
            <person name="Sawabe T."/>
        </authorList>
    </citation>
    <scope>NUCLEOTIDE SEQUENCE [LARGE SCALE GENOMIC DNA]</scope>
    <source>
        <strain evidence="2 3">JCM 18482</strain>
    </source>
</reference>